<proteinExistence type="predicted"/>
<gene>
    <name evidence="2" type="ORF">IQ251_12770</name>
</gene>
<dbReference type="Proteomes" id="UP000598360">
    <property type="component" value="Unassembled WGS sequence"/>
</dbReference>
<feature type="domain" description="DUF427" evidence="1">
    <location>
        <begin position="16"/>
        <end position="92"/>
    </location>
</feature>
<dbReference type="RefSeq" id="WP_193928749.1">
    <property type="nucleotide sequence ID" value="NZ_JADEYC010000019.1"/>
</dbReference>
<dbReference type="InterPro" id="IPR038694">
    <property type="entry name" value="DUF427_sf"/>
</dbReference>
<reference evidence="2" key="1">
    <citation type="submission" date="2020-10" db="EMBL/GenBank/DDBJ databases">
        <title>Diversity and distribution of actinomycetes associated with coral in the coast of Hainan.</title>
        <authorList>
            <person name="Li F."/>
        </authorList>
    </citation>
    <scope>NUCLEOTIDE SEQUENCE</scope>
    <source>
        <strain evidence="2">HNM0983</strain>
    </source>
</reference>
<dbReference type="InterPro" id="IPR007361">
    <property type="entry name" value="DUF427"/>
</dbReference>
<sequence length="244" mass="27243">MDDTGQVRVEGSAKRVRAHLAGQVVADSRNPLLVWEHPYYPTYYLPAESVRAQLEPTGATQRVPGMGGGTVCDVSVRGATAPGAAVRFEAPSGGRDPLVRLEWAAMQQWFEEDEPVYTHPRDPYKRVDVLASSRHVVVRAEDVVVADSVRPHVLHETGLPPRYYLPQTDVRTDLLRPSDTRTHCPYKGAATYWDLVVDGAEHRDAAWCYRTPLPESQKIAGLVCFYDERIDLSVDGMPQEHPRS</sequence>
<evidence type="ECO:0000313" key="3">
    <source>
        <dbReference type="Proteomes" id="UP000598360"/>
    </source>
</evidence>
<dbReference type="PANTHER" id="PTHR34310">
    <property type="entry name" value="DUF427 DOMAIN PROTEIN (AFU_ORTHOLOGUE AFUA_3G02220)"/>
    <property type="match status" value="1"/>
</dbReference>
<name>A0A929BCY6_9PSEU</name>
<organism evidence="2 3">
    <name type="scientific">Saccharopolyspora montiporae</name>
    <dbReference type="NCBI Taxonomy" id="2781240"/>
    <lineage>
        <taxon>Bacteria</taxon>
        <taxon>Bacillati</taxon>
        <taxon>Actinomycetota</taxon>
        <taxon>Actinomycetes</taxon>
        <taxon>Pseudonocardiales</taxon>
        <taxon>Pseudonocardiaceae</taxon>
        <taxon>Saccharopolyspora</taxon>
    </lineage>
</organism>
<dbReference type="Gene3D" id="2.170.150.40">
    <property type="entry name" value="Domain of unknown function (DUF427)"/>
    <property type="match status" value="2"/>
</dbReference>
<dbReference type="Pfam" id="PF04248">
    <property type="entry name" value="NTP_transf_9"/>
    <property type="match status" value="2"/>
</dbReference>
<evidence type="ECO:0000259" key="1">
    <source>
        <dbReference type="Pfam" id="PF04248"/>
    </source>
</evidence>
<dbReference type="EMBL" id="JADEYC010000019">
    <property type="protein sequence ID" value="MBE9375318.1"/>
    <property type="molecule type" value="Genomic_DNA"/>
</dbReference>
<dbReference type="AlphaFoldDB" id="A0A929BCY6"/>
<evidence type="ECO:0000313" key="2">
    <source>
        <dbReference type="EMBL" id="MBE9375318.1"/>
    </source>
</evidence>
<accession>A0A929BCY6</accession>
<dbReference type="PANTHER" id="PTHR34310:SF9">
    <property type="entry name" value="BLR5716 PROTEIN"/>
    <property type="match status" value="1"/>
</dbReference>
<protein>
    <submittedName>
        <fullName evidence="2">DUF427 domain-containing protein</fullName>
    </submittedName>
</protein>
<comment type="caution">
    <text evidence="2">The sequence shown here is derived from an EMBL/GenBank/DDBJ whole genome shotgun (WGS) entry which is preliminary data.</text>
</comment>
<keyword evidence="3" id="KW-1185">Reference proteome</keyword>
<feature type="domain" description="DUF427" evidence="1">
    <location>
        <begin position="136"/>
        <end position="228"/>
    </location>
</feature>